<gene>
    <name evidence="7" type="ORF">NAF29_06435</name>
</gene>
<protein>
    <submittedName>
        <fullName evidence="7">FAD-dependent oxidoreductase</fullName>
    </submittedName>
</protein>
<feature type="domain" description="NADH-rubredoxin oxidoreductase C-terminal" evidence="6">
    <location>
        <begin position="320"/>
        <end position="388"/>
    </location>
</feature>
<proteinExistence type="inferred from homology"/>
<accession>A0AA42B7H9</accession>
<dbReference type="GO" id="GO:0016491">
    <property type="term" value="F:oxidoreductase activity"/>
    <property type="evidence" value="ECO:0007669"/>
    <property type="project" value="InterPro"/>
</dbReference>
<evidence type="ECO:0000256" key="1">
    <source>
        <dbReference type="ARBA" id="ARBA00001974"/>
    </source>
</evidence>
<evidence type="ECO:0000259" key="5">
    <source>
        <dbReference type="Pfam" id="PF07992"/>
    </source>
</evidence>
<dbReference type="AlphaFoldDB" id="A0AA42B7H9"/>
<dbReference type="PRINTS" id="PR00368">
    <property type="entry name" value="FADPNR"/>
</dbReference>
<comment type="cofactor">
    <cofactor evidence="1">
        <name>FAD</name>
        <dbReference type="ChEBI" id="CHEBI:57692"/>
    </cofactor>
</comment>
<evidence type="ECO:0000313" key="7">
    <source>
        <dbReference type="EMBL" id="MCM2679313.1"/>
    </source>
</evidence>
<reference evidence="7 8" key="1">
    <citation type="journal article" date="2013" name="Antonie Van Leeuwenhoek">
        <title>Echinimonas agarilytica gen. nov., sp. nov., a new gammaproteobacterium isolated from the sea urchin Strongylocentrotus intermedius.</title>
        <authorList>
            <person name="Nedashkovskaya O.I."/>
            <person name="Stenkova A.M."/>
            <person name="Zhukova N.V."/>
            <person name="Van Trappen S."/>
            <person name="Lee J.S."/>
            <person name="Kim S.B."/>
        </authorList>
    </citation>
    <scope>NUCLEOTIDE SEQUENCE [LARGE SCALE GENOMIC DNA]</scope>
    <source>
        <strain evidence="7 8">KMM 6351</strain>
    </source>
</reference>
<dbReference type="Gene3D" id="3.30.390.30">
    <property type="match status" value="1"/>
</dbReference>
<keyword evidence="3" id="KW-0285">Flavoprotein</keyword>
<comment type="caution">
    <text evidence="7">The sequence shown here is derived from an EMBL/GenBank/DDBJ whole genome shotgun (WGS) entry which is preliminary data.</text>
</comment>
<keyword evidence="8" id="KW-1185">Reference proteome</keyword>
<dbReference type="PANTHER" id="PTHR43429:SF3">
    <property type="entry name" value="NITRITE REDUCTASE [NAD(P)H]"/>
    <property type="match status" value="1"/>
</dbReference>
<dbReference type="Pfam" id="PF18267">
    <property type="entry name" value="Rubredoxin_C"/>
    <property type="match status" value="1"/>
</dbReference>
<dbReference type="InterPro" id="IPR041575">
    <property type="entry name" value="Rubredoxin_C"/>
</dbReference>
<keyword evidence="4" id="KW-0274">FAD</keyword>
<name>A0AA42B7H9_9GAMM</name>
<organism evidence="7 8">
    <name type="scientific">Echinimonas agarilytica</name>
    <dbReference type="NCBI Taxonomy" id="1215918"/>
    <lineage>
        <taxon>Bacteria</taxon>
        <taxon>Pseudomonadati</taxon>
        <taxon>Pseudomonadota</taxon>
        <taxon>Gammaproteobacteria</taxon>
        <taxon>Alteromonadales</taxon>
        <taxon>Echinimonadaceae</taxon>
        <taxon>Echinimonas</taxon>
    </lineage>
</organism>
<evidence type="ECO:0000313" key="8">
    <source>
        <dbReference type="Proteomes" id="UP001165393"/>
    </source>
</evidence>
<evidence type="ECO:0000256" key="2">
    <source>
        <dbReference type="ARBA" id="ARBA00006442"/>
    </source>
</evidence>
<dbReference type="InterPro" id="IPR016156">
    <property type="entry name" value="FAD/NAD-linked_Rdtase_dimer_sf"/>
</dbReference>
<dbReference type="InterPro" id="IPR023753">
    <property type="entry name" value="FAD/NAD-binding_dom"/>
</dbReference>
<dbReference type="Proteomes" id="UP001165393">
    <property type="component" value="Unassembled WGS sequence"/>
</dbReference>
<evidence type="ECO:0000259" key="6">
    <source>
        <dbReference type="Pfam" id="PF18267"/>
    </source>
</evidence>
<dbReference type="Pfam" id="PF07992">
    <property type="entry name" value="Pyr_redox_2"/>
    <property type="match status" value="1"/>
</dbReference>
<dbReference type="EMBL" id="JAMQGP010000002">
    <property type="protein sequence ID" value="MCM2679313.1"/>
    <property type="molecule type" value="Genomic_DNA"/>
</dbReference>
<comment type="similarity">
    <text evidence="2">Belongs to the FAD-dependent oxidoreductase family.</text>
</comment>
<sequence>MKKRLVVIGNGMAGMRTVEEVLEANPNAYNITVFGAEPYGNYNRIMLSPVLSGEKTVEDIMINDRQWYKDNDITLHAGESKAVVAIDRKHKIVTTQDGTEAPYDKLLIATGSNPFVLPVPGHELDGVISFRGIFDVNTMLQYTKTHRHAVVLGGGLLGLEAANGLRQRGMHVTVLHNSDILLNRQLDRTAAVMLQDELEGRGIHFKMQAKTESLEGNEHGHVRAVKFADGTELPCDLFVMAIGVRPNQTLAQSAGLHCERGIVVNDTLQTFDPSIYAVGECVQHRGQTFGLVAPVFDQAKVCANHLCQHGVAEYKTLPSATKLKVSGIHLFSVGEFNGDDDCQFQHFHDPKLQVYKRLVFRGQRLVGAVVYGNTIDGGWYQQLVEQETNVSHFRTVMIFGQAYANAVTEQLTESNVSTTSQMEVA</sequence>
<evidence type="ECO:0000256" key="4">
    <source>
        <dbReference type="ARBA" id="ARBA00022827"/>
    </source>
</evidence>
<feature type="domain" description="FAD/NAD(P)-binding" evidence="5">
    <location>
        <begin position="4"/>
        <end position="286"/>
    </location>
</feature>
<dbReference type="Gene3D" id="3.50.50.60">
    <property type="entry name" value="FAD/NAD(P)-binding domain"/>
    <property type="match status" value="2"/>
</dbReference>
<dbReference type="InterPro" id="IPR050260">
    <property type="entry name" value="FAD-bd_OxRdtase"/>
</dbReference>
<dbReference type="PRINTS" id="PR00411">
    <property type="entry name" value="PNDRDTASEI"/>
</dbReference>
<dbReference type="PANTHER" id="PTHR43429">
    <property type="entry name" value="PYRIDINE NUCLEOTIDE-DISULFIDE OXIDOREDUCTASE DOMAIN-CONTAINING"/>
    <property type="match status" value="1"/>
</dbReference>
<dbReference type="InterPro" id="IPR036188">
    <property type="entry name" value="FAD/NAD-bd_sf"/>
</dbReference>
<evidence type="ECO:0000256" key="3">
    <source>
        <dbReference type="ARBA" id="ARBA00022630"/>
    </source>
</evidence>
<dbReference type="SUPFAM" id="SSF51905">
    <property type="entry name" value="FAD/NAD(P)-binding domain"/>
    <property type="match status" value="1"/>
</dbReference>
<dbReference type="RefSeq" id="WP_251260664.1">
    <property type="nucleotide sequence ID" value="NZ_JAMQGP010000002.1"/>
</dbReference>